<sequence length="203" mass="22852">MSASPYPEGTVRALLATELVTEATRAALLARLEPVVHEPAYFDAATYELLRTVCARIFPQPDREEPIELAIAIDKRLLEGRSDGWRYDALPPDRETYRLGLGGIQESAQAMYQQDFTQLSDQQKDAVIQAIQEARAPGAIWETLPAGRFFEEMLAEMTELYYAHPLAQEEIGYVGMADVPGWSRIELGELEPREPEKNAEINR</sequence>
<dbReference type="InterPro" id="IPR027056">
    <property type="entry name" value="Gluconate_2DH_su3"/>
</dbReference>
<dbReference type="Pfam" id="PF13618">
    <property type="entry name" value="Gluconate_2-dh3"/>
    <property type="match status" value="1"/>
</dbReference>
<dbReference type="OrthoDB" id="63962at2"/>
<reference evidence="1 2" key="1">
    <citation type="submission" date="2019-06" db="EMBL/GenBank/DDBJ databases">
        <authorList>
            <person name="Srinivasan S."/>
        </authorList>
    </citation>
    <scope>NUCLEOTIDE SEQUENCE [LARGE SCALE GENOMIC DNA]</scope>
    <source>
        <strain evidence="1 2">17J68-5</strain>
    </source>
</reference>
<accession>A0A5B7ZYN7</accession>
<evidence type="ECO:0000313" key="2">
    <source>
        <dbReference type="Proteomes" id="UP000305398"/>
    </source>
</evidence>
<organism evidence="1 2">
    <name type="scientific">Hymenobacter jejuensis</name>
    <dbReference type="NCBI Taxonomy" id="2502781"/>
    <lineage>
        <taxon>Bacteria</taxon>
        <taxon>Pseudomonadati</taxon>
        <taxon>Bacteroidota</taxon>
        <taxon>Cytophagia</taxon>
        <taxon>Cytophagales</taxon>
        <taxon>Hymenobacteraceae</taxon>
        <taxon>Hymenobacter</taxon>
    </lineage>
</organism>
<gene>
    <name evidence="1" type="ORF">FHG12_09420</name>
</gene>
<dbReference type="EMBL" id="CP040896">
    <property type="protein sequence ID" value="QDA60314.1"/>
    <property type="molecule type" value="Genomic_DNA"/>
</dbReference>
<name>A0A5B7ZYN7_9BACT</name>
<dbReference type="RefSeq" id="WP_139515492.1">
    <property type="nucleotide sequence ID" value="NZ_CP040896.1"/>
</dbReference>
<evidence type="ECO:0000313" key="1">
    <source>
        <dbReference type="EMBL" id="QDA60314.1"/>
    </source>
</evidence>
<dbReference type="KEGG" id="hyj:FHG12_09420"/>
<dbReference type="AlphaFoldDB" id="A0A5B7ZYN7"/>
<proteinExistence type="predicted"/>
<protein>
    <submittedName>
        <fullName evidence="1">Gluconate 2-dehydrogenase subunit 3 family protein</fullName>
    </submittedName>
</protein>
<keyword evidence="2" id="KW-1185">Reference proteome</keyword>
<dbReference type="Proteomes" id="UP000305398">
    <property type="component" value="Chromosome"/>
</dbReference>